<evidence type="ECO:0000313" key="2">
    <source>
        <dbReference type="EMBL" id="PWZ53270.1"/>
    </source>
</evidence>
<comment type="caution">
    <text evidence="2">The sequence shown here is derived from an EMBL/GenBank/DDBJ whole genome shotgun (WGS) entry which is preliminary data.</text>
</comment>
<sequence length="65" mass="6896">MSQVSRPPPPSRSPPPPAADCSFRLRRALSSTAPSLQLSLAAQLPPARPHPLNSSKPPASWCATR</sequence>
<proteinExistence type="predicted"/>
<feature type="region of interest" description="Disordered" evidence="1">
    <location>
        <begin position="1"/>
        <end position="21"/>
    </location>
</feature>
<dbReference type="EMBL" id="NCVQ01000001">
    <property type="protein sequence ID" value="PWZ53270.1"/>
    <property type="molecule type" value="Genomic_DNA"/>
</dbReference>
<protein>
    <submittedName>
        <fullName evidence="2">Uncharacterized protein</fullName>
    </submittedName>
</protein>
<feature type="compositionally biased region" description="Pro residues" evidence="1">
    <location>
        <begin position="1"/>
        <end position="18"/>
    </location>
</feature>
<evidence type="ECO:0000256" key="1">
    <source>
        <dbReference type="SAM" id="MobiDB-lite"/>
    </source>
</evidence>
<gene>
    <name evidence="2" type="ORF">Zm00014a_033003</name>
</gene>
<feature type="region of interest" description="Disordered" evidence="1">
    <location>
        <begin position="42"/>
        <end position="65"/>
    </location>
</feature>
<reference evidence="2" key="1">
    <citation type="journal article" date="2018" name="Nat. Genet.">
        <title>Extensive intraspecific gene order and gene structural variations between Mo17 and other maize genomes.</title>
        <authorList>
            <person name="Sun S."/>
            <person name="Zhou Y."/>
            <person name="Chen J."/>
            <person name="Shi J."/>
            <person name="Zhao H."/>
            <person name="Zhao H."/>
            <person name="Song W."/>
            <person name="Zhang M."/>
            <person name="Cui Y."/>
            <person name="Dong X."/>
            <person name="Liu H."/>
            <person name="Ma X."/>
            <person name="Jiao Y."/>
            <person name="Wang B."/>
            <person name="Wei X."/>
            <person name="Stein J.C."/>
            <person name="Glaubitz J.C."/>
            <person name="Lu F."/>
            <person name="Yu G."/>
            <person name="Liang C."/>
            <person name="Fengler K."/>
            <person name="Li B."/>
            <person name="Rafalski A."/>
            <person name="Schnable P.S."/>
            <person name="Ware D.H."/>
            <person name="Buckler E.S."/>
            <person name="Lai J."/>
        </authorList>
    </citation>
    <scope>NUCLEOTIDE SEQUENCE [LARGE SCALE GENOMIC DNA]</scope>
    <source>
        <tissue evidence="2">Seedling</tissue>
    </source>
</reference>
<accession>A0A317Y3P6</accession>
<organism evidence="2">
    <name type="scientific">Zea mays</name>
    <name type="common">Maize</name>
    <dbReference type="NCBI Taxonomy" id="4577"/>
    <lineage>
        <taxon>Eukaryota</taxon>
        <taxon>Viridiplantae</taxon>
        <taxon>Streptophyta</taxon>
        <taxon>Embryophyta</taxon>
        <taxon>Tracheophyta</taxon>
        <taxon>Spermatophyta</taxon>
        <taxon>Magnoliopsida</taxon>
        <taxon>Liliopsida</taxon>
        <taxon>Poales</taxon>
        <taxon>Poaceae</taxon>
        <taxon>PACMAD clade</taxon>
        <taxon>Panicoideae</taxon>
        <taxon>Andropogonodae</taxon>
        <taxon>Andropogoneae</taxon>
        <taxon>Tripsacinae</taxon>
        <taxon>Zea</taxon>
    </lineage>
</organism>
<name>A0A317Y3P6_MAIZE</name>
<dbReference type="AlphaFoldDB" id="A0A317Y3P6"/>
<dbReference type="Proteomes" id="UP000251960">
    <property type="component" value="Chromosome 1"/>
</dbReference>